<feature type="transmembrane region" description="Helical" evidence="6">
    <location>
        <begin position="386"/>
        <end position="407"/>
    </location>
</feature>
<dbReference type="GO" id="GO:0035673">
    <property type="term" value="F:oligopeptide transmembrane transporter activity"/>
    <property type="evidence" value="ECO:0007669"/>
    <property type="project" value="InterPro"/>
</dbReference>
<reference evidence="7 8" key="1">
    <citation type="submission" date="2017-08" db="EMBL/GenBank/DDBJ databases">
        <title>Infants hospitalized years apart are colonized by the same room-sourced microbial strains.</title>
        <authorList>
            <person name="Brooks B."/>
            <person name="Olm M.R."/>
            <person name="Firek B.A."/>
            <person name="Baker R."/>
            <person name="Thomas B.C."/>
            <person name="Morowitz M.J."/>
            <person name="Banfield J.F."/>
        </authorList>
    </citation>
    <scope>NUCLEOTIDE SEQUENCE [LARGE SCALE GENOMIC DNA]</scope>
    <source>
        <strain evidence="7">S2_003_000_R2_4</strain>
    </source>
</reference>
<dbReference type="InterPro" id="IPR045035">
    <property type="entry name" value="YSL-like"/>
</dbReference>
<comment type="subcellular location">
    <subcellularLocation>
        <location evidence="1">Membrane</location>
        <topology evidence="1">Multi-pass membrane protein</topology>
    </subcellularLocation>
</comment>
<evidence type="ECO:0000256" key="1">
    <source>
        <dbReference type="ARBA" id="ARBA00004141"/>
    </source>
</evidence>
<feature type="transmembrane region" description="Helical" evidence="6">
    <location>
        <begin position="41"/>
        <end position="60"/>
    </location>
</feature>
<proteinExistence type="predicted"/>
<evidence type="ECO:0000256" key="6">
    <source>
        <dbReference type="SAM" id="Phobius"/>
    </source>
</evidence>
<evidence type="ECO:0000256" key="5">
    <source>
        <dbReference type="ARBA" id="ARBA00023136"/>
    </source>
</evidence>
<dbReference type="PANTHER" id="PTHR31645">
    <property type="entry name" value="OLIGOPEPTIDE TRANSPORTER YGL114W-RELATED"/>
    <property type="match status" value="1"/>
</dbReference>
<feature type="transmembrane region" description="Helical" evidence="6">
    <location>
        <begin position="351"/>
        <end position="374"/>
    </location>
</feature>
<feature type="transmembrane region" description="Helical" evidence="6">
    <location>
        <begin position="592"/>
        <end position="616"/>
    </location>
</feature>
<evidence type="ECO:0000313" key="8">
    <source>
        <dbReference type="Proteomes" id="UP000249393"/>
    </source>
</evidence>
<dbReference type="Proteomes" id="UP000249393">
    <property type="component" value="Unassembled WGS sequence"/>
</dbReference>
<feature type="transmembrane region" description="Helical" evidence="6">
    <location>
        <begin position="453"/>
        <end position="472"/>
    </location>
</feature>
<name>A0A2W5X370_9CAUL</name>
<evidence type="ECO:0000256" key="3">
    <source>
        <dbReference type="ARBA" id="ARBA00022692"/>
    </source>
</evidence>
<keyword evidence="3 6" id="KW-0812">Transmembrane</keyword>
<dbReference type="AlphaFoldDB" id="A0A2W5X370"/>
<dbReference type="NCBIfam" id="TIGR00733">
    <property type="entry name" value="OPT family oligopeptide transporter"/>
    <property type="match status" value="1"/>
</dbReference>
<feature type="transmembrane region" description="Helical" evidence="6">
    <location>
        <begin position="72"/>
        <end position="96"/>
    </location>
</feature>
<dbReference type="EMBL" id="QFQZ01000019">
    <property type="protein sequence ID" value="PZR35094.1"/>
    <property type="molecule type" value="Genomic_DNA"/>
</dbReference>
<feature type="transmembrane region" description="Helical" evidence="6">
    <location>
        <begin position="315"/>
        <end position="339"/>
    </location>
</feature>
<sequence length="664" mass="67069">MFMADSTAPRTELTLRGILLGIAITLVFTAAQVYLGLKVGLTFATSIPAAVISMALLRAFKTSTIQENNIVQTIASAAGTLSSVIFVLPGLLMIGWWANVPFLPTFGACAVGGILGVMYTIPLRRALVTNSNLPYPEGVAAAEVLKVGTGSREGAAEGKAGLVGVSLGAIASALFGALGAAKLFAAEVAGYFKFKAGAGATGLGASSSLALMGAGHLMGITVGVAMFAGLFIAWAILVPILTVATPMPDADAATHALTVWKTQVRFLGAGVIGAAAIWTLAKLVSPIVAGLKSALEAAKARKSGAGDIPRVEQDIPIGIVGLVSLLLLAPAGWFLAHFLAGGPITSLAAPLVAIGIGYLIFAGLLAAAVCGYMAGLIGSSNSPVSGIAILTVLGASLMVGVVGRGLVGPDVTKALVAFALYVTTCVLAVAVVANDNLQDLKTGQLVDATPWKQQVGLVIGVLSGAVVIPFVLELLNRSNGFAGAPNLQAISDQPLAAPQATLISTLAKGVLGGDLDWGLLGVGALIGLALVAVDTILRKTSKDRYSLPPLGVGLAIYLPSTVTAPVVVGAVAGWLFEKIVAKDRAAEPAKRLGVLIASGFIVGESLFNVALALMIVTSGKGEPLAVPFAPPEHVGMILSLIAAAVVVVGLYRWARKAGAKALEA</sequence>
<feature type="transmembrane region" description="Helical" evidence="6">
    <location>
        <begin position="517"/>
        <end position="537"/>
    </location>
</feature>
<gene>
    <name evidence="7" type="ORF">DI526_08390</name>
</gene>
<feature type="transmembrane region" description="Helical" evidence="6">
    <location>
        <begin position="557"/>
        <end position="580"/>
    </location>
</feature>
<keyword evidence="2" id="KW-0813">Transport</keyword>
<feature type="transmembrane region" description="Helical" evidence="6">
    <location>
        <begin position="217"/>
        <end position="243"/>
    </location>
</feature>
<keyword evidence="4 6" id="KW-1133">Transmembrane helix</keyword>
<comment type="caution">
    <text evidence="7">The sequence shown here is derived from an EMBL/GenBank/DDBJ whole genome shotgun (WGS) entry which is preliminary data.</text>
</comment>
<dbReference type="NCBIfam" id="TIGR00728">
    <property type="entry name" value="OPT_sfam"/>
    <property type="match status" value="1"/>
</dbReference>
<dbReference type="PANTHER" id="PTHR31645:SF0">
    <property type="entry name" value="OLIGOPEPTIDE TRANSPORTER YGL114W-RELATED"/>
    <property type="match status" value="1"/>
</dbReference>
<feature type="transmembrane region" description="Helical" evidence="6">
    <location>
        <begin position="636"/>
        <end position="654"/>
    </location>
</feature>
<feature type="transmembrane region" description="Helical" evidence="6">
    <location>
        <begin position="414"/>
        <end position="433"/>
    </location>
</feature>
<feature type="transmembrane region" description="Helical" evidence="6">
    <location>
        <begin position="102"/>
        <end position="121"/>
    </location>
</feature>
<dbReference type="InterPro" id="IPR004813">
    <property type="entry name" value="OPT"/>
</dbReference>
<dbReference type="InterPro" id="IPR004814">
    <property type="entry name" value="Oligopep_transpt"/>
</dbReference>
<dbReference type="RefSeq" id="WP_304276507.1">
    <property type="nucleotide sequence ID" value="NZ_QFQZ01000019.1"/>
</dbReference>
<accession>A0A2W5X370</accession>
<keyword evidence="5 6" id="KW-0472">Membrane</keyword>
<evidence type="ECO:0000313" key="7">
    <source>
        <dbReference type="EMBL" id="PZR35094.1"/>
    </source>
</evidence>
<protein>
    <submittedName>
        <fullName evidence="7">Oligopeptide transporter, OPT family</fullName>
    </submittedName>
</protein>
<feature type="transmembrane region" description="Helical" evidence="6">
    <location>
        <begin position="162"/>
        <end position="185"/>
    </location>
</feature>
<organism evidence="7 8">
    <name type="scientific">Caulobacter segnis</name>
    <dbReference type="NCBI Taxonomy" id="88688"/>
    <lineage>
        <taxon>Bacteria</taxon>
        <taxon>Pseudomonadati</taxon>
        <taxon>Pseudomonadota</taxon>
        <taxon>Alphaproteobacteria</taxon>
        <taxon>Caulobacterales</taxon>
        <taxon>Caulobacteraceae</taxon>
        <taxon>Caulobacter</taxon>
    </lineage>
</organism>
<feature type="transmembrane region" description="Helical" evidence="6">
    <location>
        <begin position="13"/>
        <end position="35"/>
    </location>
</feature>
<dbReference type="Pfam" id="PF03169">
    <property type="entry name" value="OPT"/>
    <property type="match status" value="1"/>
</dbReference>
<evidence type="ECO:0000256" key="2">
    <source>
        <dbReference type="ARBA" id="ARBA00022448"/>
    </source>
</evidence>
<evidence type="ECO:0000256" key="4">
    <source>
        <dbReference type="ARBA" id="ARBA00022989"/>
    </source>
</evidence>
<dbReference type="GO" id="GO:0016020">
    <property type="term" value="C:membrane"/>
    <property type="evidence" value="ECO:0007669"/>
    <property type="project" value="UniProtKB-SubCell"/>
</dbReference>
<feature type="transmembrane region" description="Helical" evidence="6">
    <location>
        <begin position="264"/>
        <end position="281"/>
    </location>
</feature>